<dbReference type="PANTHER" id="PTHR43491">
    <property type="entry name" value="UDP-N-ACETYL-D-MANNOSAMINE DEHYDROGENASE"/>
    <property type="match status" value="1"/>
</dbReference>
<evidence type="ECO:0000256" key="1">
    <source>
        <dbReference type="ARBA" id="ARBA00006601"/>
    </source>
</evidence>
<name>A0A1M4YX79_MARH1</name>
<dbReference type="SUPFAM" id="SSF48179">
    <property type="entry name" value="6-phosphogluconate dehydrogenase C-terminal domain-like"/>
    <property type="match status" value="1"/>
</dbReference>
<dbReference type="PIRSF" id="PIRSF500136">
    <property type="entry name" value="UDP_ManNAc_DH"/>
    <property type="match status" value="1"/>
</dbReference>
<dbReference type="InterPro" id="IPR036291">
    <property type="entry name" value="NAD(P)-bd_dom_sf"/>
</dbReference>
<dbReference type="GO" id="GO:0051287">
    <property type="term" value="F:NAD binding"/>
    <property type="evidence" value="ECO:0007669"/>
    <property type="project" value="InterPro"/>
</dbReference>
<dbReference type="PANTHER" id="PTHR43491:SF2">
    <property type="entry name" value="UDP-N-ACETYL-D-MANNOSAMINE DEHYDROGENASE"/>
    <property type="match status" value="1"/>
</dbReference>
<dbReference type="InterPro" id="IPR017476">
    <property type="entry name" value="UDP-Glc/GDP-Man"/>
</dbReference>
<keyword evidence="5" id="KW-1133">Transmembrane helix</keyword>
<evidence type="ECO:0000256" key="2">
    <source>
        <dbReference type="ARBA" id="ARBA00023002"/>
    </source>
</evidence>
<keyword evidence="5" id="KW-0472">Membrane</keyword>
<proteinExistence type="inferred from homology"/>
<dbReference type="Pfam" id="PF00984">
    <property type="entry name" value="UDPG_MGDP_dh"/>
    <property type="match status" value="1"/>
</dbReference>
<evidence type="ECO:0000256" key="4">
    <source>
        <dbReference type="PIRNR" id="PIRNR000124"/>
    </source>
</evidence>
<dbReference type="GO" id="GO:0016628">
    <property type="term" value="F:oxidoreductase activity, acting on the CH-CH group of donors, NAD or NADP as acceptor"/>
    <property type="evidence" value="ECO:0007669"/>
    <property type="project" value="InterPro"/>
</dbReference>
<feature type="domain" description="UDP-glucose/GDP-mannose dehydrogenase C-terminal" evidence="6">
    <location>
        <begin position="320"/>
        <end position="412"/>
    </location>
</feature>
<dbReference type="InterPro" id="IPR008927">
    <property type="entry name" value="6-PGluconate_DH-like_C_sf"/>
</dbReference>
<dbReference type="Pfam" id="PF03720">
    <property type="entry name" value="UDPG_MGDP_dh_C"/>
    <property type="match status" value="1"/>
</dbReference>
<dbReference type="PIRSF" id="PIRSF000124">
    <property type="entry name" value="UDPglc_GDPman_dh"/>
    <property type="match status" value="1"/>
</dbReference>
<dbReference type="EMBL" id="FQUI01000035">
    <property type="protein sequence ID" value="SHF10393.1"/>
    <property type="molecule type" value="Genomic_DNA"/>
</dbReference>
<comment type="caution">
    <text evidence="7">The sequence shown here is derived from an EMBL/GenBank/DDBJ whole genome shotgun (WGS) entry which is preliminary data.</text>
</comment>
<feature type="transmembrane region" description="Helical" evidence="5">
    <location>
        <begin position="12"/>
        <end position="33"/>
    </location>
</feature>
<dbReference type="InterPro" id="IPR014027">
    <property type="entry name" value="UDP-Glc/GDP-Man_DH_C"/>
</dbReference>
<evidence type="ECO:0000313" key="8">
    <source>
        <dbReference type="Proteomes" id="UP000184334"/>
    </source>
</evidence>
<gene>
    <name evidence="7" type="ORF">SAMN02745164_01789</name>
</gene>
<keyword evidence="8" id="KW-1185">Reference proteome</keyword>
<keyword evidence="5" id="KW-0812">Transmembrane</keyword>
<dbReference type="SUPFAM" id="SSF52413">
    <property type="entry name" value="UDP-glucose/GDP-mannose dehydrogenase C-terminal domain"/>
    <property type="match status" value="1"/>
</dbReference>
<comment type="similarity">
    <text evidence="1 4">Belongs to the UDP-glucose/GDP-mannose dehydrogenase family.</text>
</comment>
<dbReference type="InterPro" id="IPR001732">
    <property type="entry name" value="UDP-Glc/GDP-Man_DH_N"/>
</dbReference>
<dbReference type="InterPro" id="IPR036220">
    <property type="entry name" value="UDP-Glc/GDP-Man_DH_C_sf"/>
</dbReference>
<reference evidence="7" key="1">
    <citation type="submission" date="2016-11" db="EMBL/GenBank/DDBJ databases">
        <authorList>
            <person name="Varghese N."/>
            <person name="Submissions S."/>
        </authorList>
    </citation>
    <scope>NUCLEOTIDE SEQUENCE [LARGE SCALE GENOMIC DNA]</scope>
    <source>
        <strain evidence="7">DSM 16785</strain>
    </source>
</reference>
<dbReference type="NCBIfam" id="TIGR03026">
    <property type="entry name" value="NDP-sugDHase"/>
    <property type="match status" value="1"/>
</dbReference>
<dbReference type="RefSeq" id="WP_200782397.1">
    <property type="nucleotide sequence ID" value="NZ_FQUI01000035.1"/>
</dbReference>
<organism evidence="7 8">
    <name type="scientific">Marinitoga hydrogenitolerans (strain DSM 16785 / JCM 12826 / AT1271)</name>
    <dbReference type="NCBI Taxonomy" id="1122195"/>
    <lineage>
        <taxon>Bacteria</taxon>
        <taxon>Thermotogati</taxon>
        <taxon>Thermotogota</taxon>
        <taxon>Thermotogae</taxon>
        <taxon>Petrotogales</taxon>
        <taxon>Petrotogaceae</taxon>
        <taxon>Marinitoga</taxon>
    </lineage>
</organism>
<dbReference type="AlphaFoldDB" id="A0A1M4YX79"/>
<evidence type="ECO:0000313" key="7">
    <source>
        <dbReference type="EMBL" id="SHF10393.1"/>
    </source>
</evidence>
<evidence type="ECO:0000259" key="6">
    <source>
        <dbReference type="SMART" id="SM00984"/>
    </source>
</evidence>
<dbReference type="Gene3D" id="3.40.50.720">
    <property type="entry name" value="NAD(P)-binding Rossmann-like Domain"/>
    <property type="match status" value="2"/>
</dbReference>
<dbReference type="STRING" id="1122195.SAMN02745164_01789"/>
<dbReference type="Proteomes" id="UP000184334">
    <property type="component" value="Unassembled WGS sequence"/>
</dbReference>
<dbReference type="InterPro" id="IPR014026">
    <property type="entry name" value="UDP-Glc/GDP-Man_DH_dimer"/>
</dbReference>
<keyword evidence="3" id="KW-0520">NAD</keyword>
<dbReference type="SUPFAM" id="SSF51735">
    <property type="entry name" value="NAD(P)-binding Rossmann-fold domains"/>
    <property type="match status" value="1"/>
</dbReference>
<dbReference type="GO" id="GO:0016616">
    <property type="term" value="F:oxidoreductase activity, acting on the CH-OH group of donors, NAD or NADP as acceptor"/>
    <property type="evidence" value="ECO:0007669"/>
    <property type="project" value="InterPro"/>
</dbReference>
<evidence type="ECO:0000256" key="5">
    <source>
        <dbReference type="SAM" id="Phobius"/>
    </source>
</evidence>
<keyword evidence="2" id="KW-0560">Oxidoreductase</keyword>
<dbReference type="Pfam" id="PF03721">
    <property type="entry name" value="UDPG_MGDP_dh_N"/>
    <property type="match status" value="1"/>
</dbReference>
<protein>
    <submittedName>
        <fullName evidence="7">UDP-N-acetyl-D-mannosaminuronic acid dehydrogenase</fullName>
    </submittedName>
</protein>
<dbReference type="GO" id="GO:0000271">
    <property type="term" value="P:polysaccharide biosynthetic process"/>
    <property type="evidence" value="ECO:0007669"/>
    <property type="project" value="InterPro"/>
</dbReference>
<accession>A0A1M4YX79</accession>
<evidence type="ECO:0000256" key="3">
    <source>
        <dbReference type="ARBA" id="ARBA00023027"/>
    </source>
</evidence>
<sequence length="422" mass="47868">MKEKIQNRDLKITIVGMGYIGLPTAITFANAGFKVYGFDVNENVINTLKNGKIHIVEPDLQEAYEEALNSGNLKPTNKLDKSDIFIICVPTPFKKNEKEKVADLSYVKSASEMVSKYVEKGNLVILESTVPPKTTEEVMGKIIEKNTNLKINADFYVAHCPERVLPGKILYELENNDRIIGASNKYAEKITKELYETILKNGKVYTTDTITAEMCKLVENTYRDINIAFANELSIISDKLGINVFELIELANKHPRVNILKPGAGVGGHCLAVDPWFIVEKFQKEANLIRTAREINDYKPHYIVEKIEKEVEYDKNKIIGILGLAYKPNIDDLRESPSLEIALNLKKKGYTVYGCEPYSKEKNIKGIENISFEEIVEKSDYLVLTLSHNQFLEKIDLLKYKNVFDVIGIINEKYNKIGVETK</sequence>
<dbReference type="SMART" id="SM00984">
    <property type="entry name" value="UDPG_MGDP_dh_C"/>
    <property type="match status" value="1"/>
</dbReference>
<dbReference type="InterPro" id="IPR028359">
    <property type="entry name" value="UDP_ManNAc/GlcNAc_DH"/>
</dbReference>